<feature type="region of interest" description="Disordered" evidence="1">
    <location>
        <begin position="1"/>
        <end position="28"/>
    </location>
</feature>
<evidence type="ECO:0000256" key="1">
    <source>
        <dbReference type="SAM" id="MobiDB-lite"/>
    </source>
</evidence>
<accession>A0A0E0GBI3</accession>
<dbReference type="Proteomes" id="UP000006591">
    <property type="component" value="Chromosome 2"/>
</dbReference>
<proteinExistence type="predicted"/>
<dbReference type="OMA" id="SPPAWIL"/>
<dbReference type="STRING" id="4536.A0A0E0GBI3"/>
<dbReference type="EnsemblPlants" id="ONIVA02G31360.1">
    <property type="protein sequence ID" value="ONIVA02G31360.1"/>
    <property type="gene ID" value="ONIVA02G31360"/>
</dbReference>
<dbReference type="eggNOG" id="KOG0631">
    <property type="taxonomic scope" value="Eukaryota"/>
</dbReference>
<dbReference type="AlphaFoldDB" id="A0A0E0GBI3"/>
<protein>
    <submittedName>
        <fullName evidence="2">Uncharacterized protein</fullName>
    </submittedName>
</protein>
<keyword evidence="3" id="KW-1185">Reference proteome</keyword>
<dbReference type="PANTHER" id="PTHR38134">
    <property type="entry name" value="SLR1395 PROTEIN"/>
    <property type="match status" value="1"/>
</dbReference>
<dbReference type="Gramene" id="ONIVA02G31360.1">
    <property type="protein sequence ID" value="ONIVA02G31360.1"/>
    <property type="gene ID" value="ONIVA02G31360"/>
</dbReference>
<evidence type="ECO:0000313" key="3">
    <source>
        <dbReference type="Proteomes" id="UP000006591"/>
    </source>
</evidence>
<organism evidence="2">
    <name type="scientific">Oryza nivara</name>
    <name type="common">Indian wild rice</name>
    <name type="synonym">Oryza sativa f. spontanea</name>
    <dbReference type="NCBI Taxonomy" id="4536"/>
    <lineage>
        <taxon>Eukaryota</taxon>
        <taxon>Viridiplantae</taxon>
        <taxon>Streptophyta</taxon>
        <taxon>Embryophyta</taxon>
        <taxon>Tracheophyta</taxon>
        <taxon>Spermatophyta</taxon>
        <taxon>Magnoliopsida</taxon>
        <taxon>Liliopsida</taxon>
        <taxon>Poales</taxon>
        <taxon>Poaceae</taxon>
        <taxon>BOP clade</taxon>
        <taxon>Oryzoideae</taxon>
        <taxon>Oryzeae</taxon>
        <taxon>Oryzinae</taxon>
        <taxon>Oryza</taxon>
    </lineage>
</organism>
<dbReference type="InterPro" id="IPR053205">
    <property type="entry name" value="GHMP_kinase_L-arabinokinase"/>
</dbReference>
<name>A0A0E0GBI3_ORYNI</name>
<dbReference type="HOGENOM" id="CLU_087439_0_0_1"/>
<reference evidence="2" key="1">
    <citation type="submission" date="2015-04" db="UniProtKB">
        <authorList>
            <consortium name="EnsemblPlants"/>
        </authorList>
    </citation>
    <scope>IDENTIFICATION</scope>
    <source>
        <strain evidence="2">SL10</strain>
    </source>
</reference>
<sequence>MEVKGSEEDLDPLSDDLPPQAAVSGSRAIGGGPIVSLPLARADLGRSLQAAVAAHVDPPSTVTGVADPTNSSPPAWILSSLRPPLVRINRRRRWEGRIRRHLPLPHISPSSLHPSLARIRRRRRREGWFRRPLPLSHGSHRLFAPATTGGAEAAASPLLSVPATAAQEQSCRGKIGYGTASEALACKLQFIFVRRDYFNEEPFLRILLEHYQSSIGMTRREFLNGYWKLYLLRALTLEPCYDGPTNGGEACRLKLPRILEAVWACGLVDVWKVCGLVD</sequence>
<reference evidence="2" key="2">
    <citation type="submission" date="2018-04" db="EMBL/GenBank/DDBJ databases">
        <title>OnivRS2 (Oryza nivara Reference Sequence Version 2).</title>
        <authorList>
            <person name="Zhang J."/>
            <person name="Kudrna D."/>
            <person name="Lee S."/>
            <person name="Talag J."/>
            <person name="Rajasekar S."/>
            <person name="Welchert J."/>
            <person name="Hsing Y.-I."/>
            <person name="Wing R.A."/>
        </authorList>
    </citation>
    <scope>NUCLEOTIDE SEQUENCE [LARGE SCALE GENOMIC DNA]</scope>
    <source>
        <strain evidence="2">SL10</strain>
    </source>
</reference>
<evidence type="ECO:0000313" key="2">
    <source>
        <dbReference type="EnsemblPlants" id="ONIVA02G31360.1"/>
    </source>
</evidence>
<dbReference type="PANTHER" id="PTHR38134:SF2">
    <property type="entry name" value="GALACTOKINASE"/>
    <property type="match status" value="1"/>
</dbReference>